<dbReference type="PROSITE" id="PS50076">
    <property type="entry name" value="DNAJ_2"/>
    <property type="match status" value="1"/>
</dbReference>
<dbReference type="InterPro" id="IPR036869">
    <property type="entry name" value="J_dom_sf"/>
</dbReference>
<keyword evidence="2" id="KW-0472">Membrane</keyword>
<organism evidence="4 5">
    <name type="scientific">Coccomyxa viridis</name>
    <dbReference type="NCBI Taxonomy" id="1274662"/>
    <lineage>
        <taxon>Eukaryota</taxon>
        <taxon>Viridiplantae</taxon>
        <taxon>Chlorophyta</taxon>
        <taxon>core chlorophytes</taxon>
        <taxon>Trebouxiophyceae</taxon>
        <taxon>Trebouxiophyceae incertae sedis</taxon>
        <taxon>Coccomyxaceae</taxon>
        <taxon>Coccomyxa</taxon>
    </lineage>
</organism>
<comment type="caution">
    <text evidence="4">The sequence shown here is derived from an EMBL/GenBank/DDBJ whole genome shotgun (WGS) entry which is preliminary data.</text>
</comment>
<keyword evidence="2" id="KW-1133">Transmembrane helix</keyword>
<name>A0ABP1G9N1_9CHLO</name>
<protein>
    <submittedName>
        <fullName evidence="4">G11088 protein</fullName>
    </submittedName>
</protein>
<dbReference type="EMBL" id="CAXHTA020000017">
    <property type="protein sequence ID" value="CAL5228025.1"/>
    <property type="molecule type" value="Genomic_DNA"/>
</dbReference>
<feature type="compositionally biased region" description="Acidic residues" evidence="1">
    <location>
        <begin position="216"/>
        <end position="225"/>
    </location>
</feature>
<dbReference type="InterPro" id="IPR051100">
    <property type="entry name" value="DnaJ_subfamily_B/C"/>
</dbReference>
<gene>
    <name evidence="4" type="primary">g11088</name>
    <name evidence="4" type="ORF">VP750_LOCUS9931</name>
</gene>
<dbReference type="SUPFAM" id="SSF46565">
    <property type="entry name" value="Chaperone J-domain"/>
    <property type="match status" value="1"/>
</dbReference>
<reference evidence="4 5" key="1">
    <citation type="submission" date="2024-06" db="EMBL/GenBank/DDBJ databases">
        <authorList>
            <person name="Kraege A."/>
            <person name="Thomma B."/>
        </authorList>
    </citation>
    <scope>NUCLEOTIDE SEQUENCE [LARGE SCALE GENOMIC DNA]</scope>
</reference>
<dbReference type="InterPro" id="IPR001623">
    <property type="entry name" value="DnaJ_domain"/>
</dbReference>
<dbReference type="Gene3D" id="1.10.287.110">
    <property type="entry name" value="DnaJ domain"/>
    <property type="match status" value="1"/>
</dbReference>
<evidence type="ECO:0000259" key="3">
    <source>
        <dbReference type="PROSITE" id="PS50076"/>
    </source>
</evidence>
<dbReference type="PANTHER" id="PTHR43908">
    <property type="entry name" value="AT29763P-RELATED"/>
    <property type="match status" value="1"/>
</dbReference>
<dbReference type="PRINTS" id="PR00625">
    <property type="entry name" value="JDOMAIN"/>
</dbReference>
<dbReference type="CDD" id="cd06257">
    <property type="entry name" value="DnaJ"/>
    <property type="match status" value="1"/>
</dbReference>
<feature type="region of interest" description="Disordered" evidence="1">
    <location>
        <begin position="206"/>
        <end position="272"/>
    </location>
</feature>
<evidence type="ECO:0000256" key="1">
    <source>
        <dbReference type="SAM" id="MobiDB-lite"/>
    </source>
</evidence>
<evidence type="ECO:0000313" key="5">
    <source>
        <dbReference type="Proteomes" id="UP001497392"/>
    </source>
</evidence>
<evidence type="ECO:0000313" key="4">
    <source>
        <dbReference type="EMBL" id="CAL5228025.1"/>
    </source>
</evidence>
<keyword evidence="5" id="KW-1185">Reference proteome</keyword>
<feature type="region of interest" description="Disordered" evidence="1">
    <location>
        <begin position="1"/>
        <end position="27"/>
    </location>
</feature>
<dbReference type="Pfam" id="PF00226">
    <property type="entry name" value="DnaJ"/>
    <property type="match status" value="1"/>
</dbReference>
<proteinExistence type="predicted"/>
<dbReference type="Proteomes" id="UP001497392">
    <property type="component" value="Unassembled WGS sequence"/>
</dbReference>
<accession>A0ABP1G9N1</accession>
<dbReference type="SMART" id="SM00271">
    <property type="entry name" value="DnaJ"/>
    <property type="match status" value="1"/>
</dbReference>
<feature type="compositionally biased region" description="Low complexity" evidence="1">
    <location>
        <begin position="230"/>
        <end position="249"/>
    </location>
</feature>
<feature type="domain" description="J" evidence="3">
    <location>
        <begin position="60"/>
        <end position="124"/>
    </location>
</feature>
<feature type="transmembrane region" description="Helical" evidence="2">
    <location>
        <begin position="164"/>
        <end position="188"/>
    </location>
</feature>
<evidence type="ECO:0000256" key="2">
    <source>
        <dbReference type="SAM" id="Phobius"/>
    </source>
</evidence>
<sequence length="272" mass="29474">MGTVSDDGQQDSRYAAEASQPAQGGLDQIRREHCRSLRGRDAQFGSATDEVERVLAIQKNYYAVLKVKKDTPSPEVRQNYFKLSRLVHPDKCSHAQAKDASAAVNQAYDTLSSTVKKTLYDQYVDDAGDLDAPAGMSYAEWESQRGEVQIPKWMEKILRIPGGGICLLLILLPLTLLLLLVFFVAFLLCLPVRLALQLCCGAKLQPPPGHHPPATADDEDVDENDRDVVIDIPPETAAPTQETTAGGAAKEAQKGSSGAGHKAGDYHPPSPV</sequence>
<dbReference type="PANTHER" id="PTHR43908:SF3">
    <property type="entry name" value="AT29763P-RELATED"/>
    <property type="match status" value="1"/>
</dbReference>
<keyword evidence="2" id="KW-0812">Transmembrane</keyword>